<dbReference type="InParanoid" id="A0A077ZP07"/>
<dbReference type="InterPro" id="IPR008947">
    <property type="entry name" value="PLipase_C/P1_nuclease_dom_sf"/>
</dbReference>
<dbReference type="AlphaFoldDB" id="A0A077ZP07"/>
<evidence type="ECO:0000256" key="3">
    <source>
        <dbReference type="ARBA" id="ARBA00022723"/>
    </source>
</evidence>
<evidence type="ECO:0000313" key="10">
    <source>
        <dbReference type="Proteomes" id="UP000039865"/>
    </source>
</evidence>
<evidence type="ECO:0000256" key="4">
    <source>
        <dbReference type="ARBA" id="ARBA00022759"/>
    </source>
</evidence>
<evidence type="ECO:0000313" key="9">
    <source>
        <dbReference type="EMBL" id="CDW71115.1"/>
    </source>
</evidence>
<dbReference type="GO" id="GO:0046872">
    <property type="term" value="F:metal ion binding"/>
    <property type="evidence" value="ECO:0007669"/>
    <property type="project" value="UniProtKB-KW"/>
</dbReference>
<dbReference type="GO" id="GO:0004519">
    <property type="term" value="F:endonuclease activity"/>
    <property type="evidence" value="ECO:0007669"/>
    <property type="project" value="UniProtKB-KW"/>
</dbReference>
<evidence type="ECO:0000256" key="5">
    <source>
        <dbReference type="ARBA" id="ARBA00022801"/>
    </source>
</evidence>
<dbReference type="Gene3D" id="1.10.575.10">
    <property type="entry name" value="P1 Nuclease"/>
    <property type="match status" value="1"/>
</dbReference>
<evidence type="ECO:0000256" key="7">
    <source>
        <dbReference type="ARBA" id="ARBA00023180"/>
    </source>
</evidence>
<keyword evidence="3" id="KW-0479">Metal-binding</keyword>
<dbReference type="FunCoup" id="A0A077ZP07">
    <property type="interactions" value="4"/>
</dbReference>
<evidence type="ECO:0000256" key="6">
    <source>
        <dbReference type="ARBA" id="ARBA00023157"/>
    </source>
</evidence>
<gene>
    <name evidence="9" type="primary">Contig13958.g14893</name>
    <name evidence="9" type="ORF">STYLEM_54</name>
</gene>
<dbReference type="GO" id="GO:0006308">
    <property type="term" value="P:DNA catabolic process"/>
    <property type="evidence" value="ECO:0007669"/>
    <property type="project" value="InterPro"/>
</dbReference>
<evidence type="ECO:0000256" key="1">
    <source>
        <dbReference type="ARBA" id="ARBA00009547"/>
    </source>
</evidence>
<dbReference type="PANTHER" id="PTHR33146:SF10">
    <property type="entry name" value="STRAND-SPECIFIC NUCLEASE, PUTATIVE-RELATED"/>
    <property type="match status" value="1"/>
</dbReference>
<dbReference type="GO" id="GO:0003676">
    <property type="term" value="F:nucleic acid binding"/>
    <property type="evidence" value="ECO:0007669"/>
    <property type="project" value="InterPro"/>
</dbReference>
<dbReference type="SUPFAM" id="SSF48537">
    <property type="entry name" value="Phospholipase C/P1 nuclease"/>
    <property type="match status" value="1"/>
</dbReference>
<proteinExistence type="inferred from homology"/>
<dbReference type="CDD" id="cd11010">
    <property type="entry name" value="S1-P1_nuclease"/>
    <property type="match status" value="1"/>
</dbReference>
<dbReference type="Pfam" id="PF02265">
    <property type="entry name" value="S1-P1_nuclease"/>
    <property type="match status" value="1"/>
</dbReference>
<name>A0A077ZP07_STYLE</name>
<keyword evidence="5" id="KW-0378">Hydrolase</keyword>
<feature type="chain" id="PRO_5001728984" evidence="8">
    <location>
        <begin position="21"/>
        <end position="335"/>
    </location>
</feature>
<keyword evidence="8" id="KW-0732">Signal</keyword>
<dbReference type="Proteomes" id="UP000039865">
    <property type="component" value="Unassembled WGS sequence"/>
</dbReference>
<dbReference type="EMBL" id="CCKQ01000052">
    <property type="protein sequence ID" value="CDW71115.1"/>
    <property type="molecule type" value="Genomic_DNA"/>
</dbReference>
<accession>A0A077ZP07</accession>
<keyword evidence="7" id="KW-0325">Glycoprotein</keyword>
<keyword evidence="4" id="KW-0255">Endonuclease</keyword>
<keyword evidence="10" id="KW-1185">Reference proteome</keyword>
<reference evidence="9 10" key="1">
    <citation type="submission" date="2014-06" db="EMBL/GenBank/DDBJ databases">
        <authorList>
            <person name="Swart Estienne"/>
        </authorList>
    </citation>
    <scope>NUCLEOTIDE SEQUENCE [LARGE SCALE GENOMIC DNA]</scope>
    <source>
        <strain evidence="9 10">130c</strain>
    </source>
</reference>
<protein>
    <submittedName>
        <fullName evidence="9">Uncharacterized protein</fullName>
    </submittedName>
</protein>
<feature type="signal peptide" evidence="8">
    <location>
        <begin position="1"/>
        <end position="20"/>
    </location>
</feature>
<sequence length="335" mass="38105">MPSKITAVLCLVPLIGTTIAWKSEGHLIVSRIAYEKLQKENPQALAKATNLLQYATQKNPSLNSAEGDYPFVESSTFADTIKFRGGAWQSDWHFVDTPFLDQGDDISQYPDFKFNPENITTAIQGIASWINQDSDYQNNFVYQTMMPKMENDEKYGQSYALRLLIHYLGDIHQPLHCLSRVDQQYPVGDRGGNMFPVPNHYEAKNLHSVWDSVVYEFHVNDKLVSISQQIIFQPYTSETWDKIGSSVQTLMSNNAIKPSEYKNFDVFNWAQDTFEQGNPAYTGVTENEKVPDAYVSKEQPVAERQLVLGGYRLAYLIETLFGSSRVAEEASLFLY</sequence>
<evidence type="ECO:0000256" key="2">
    <source>
        <dbReference type="ARBA" id="ARBA00022722"/>
    </source>
</evidence>
<evidence type="ECO:0000256" key="8">
    <source>
        <dbReference type="SAM" id="SignalP"/>
    </source>
</evidence>
<dbReference type="OrthoDB" id="441446at2759"/>
<keyword evidence="2" id="KW-0540">Nuclease</keyword>
<dbReference type="GO" id="GO:0016788">
    <property type="term" value="F:hydrolase activity, acting on ester bonds"/>
    <property type="evidence" value="ECO:0007669"/>
    <property type="project" value="InterPro"/>
</dbReference>
<organism evidence="9 10">
    <name type="scientific">Stylonychia lemnae</name>
    <name type="common">Ciliate</name>
    <dbReference type="NCBI Taxonomy" id="5949"/>
    <lineage>
        <taxon>Eukaryota</taxon>
        <taxon>Sar</taxon>
        <taxon>Alveolata</taxon>
        <taxon>Ciliophora</taxon>
        <taxon>Intramacronucleata</taxon>
        <taxon>Spirotrichea</taxon>
        <taxon>Stichotrichia</taxon>
        <taxon>Sporadotrichida</taxon>
        <taxon>Oxytrichidae</taxon>
        <taxon>Stylonychinae</taxon>
        <taxon>Stylonychia</taxon>
    </lineage>
</organism>
<keyword evidence="6" id="KW-1015">Disulfide bond</keyword>
<dbReference type="OMA" id="WADSLIQ"/>
<dbReference type="InterPro" id="IPR003154">
    <property type="entry name" value="S1/P1nuclease"/>
</dbReference>
<comment type="similarity">
    <text evidence="1">Belongs to the nuclease type I family.</text>
</comment>
<dbReference type="PANTHER" id="PTHR33146">
    <property type="entry name" value="ENDONUCLEASE 4"/>
    <property type="match status" value="1"/>
</dbReference>